<organism evidence="1">
    <name type="scientific">Myoviridae sp. ctwmI4</name>
    <dbReference type="NCBI Taxonomy" id="2826710"/>
    <lineage>
        <taxon>Viruses</taxon>
        <taxon>Duplodnaviria</taxon>
        <taxon>Heunggongvirae</taxon>
        <taxon>Uroviricota</taxon>
        <taxon>Caudoviricetes</taxon>
    </lineage>
</organism>
<proteinExistence type="predicted"/>
<reference evidence="1" key="1">
    <citation type="journal article" date="2021" name="Proc. Natl. Acad. Sci. U.S.A.">
        <title>A Catalog of Tens of Thousands of Viruses from Human Metagenomes Reveals Hidden Associations with Chronic Diseases.</title>
        <authorList>
            <person name="Tisza M.J."/>
            <person name="Buck C.B."/>
        </authorList>
    </citation>
    <scope>NUCLEOTIDE SEQUENCE</scope>
    <source>
        <strain evidence="1">CtwmI4</strain>
    </source>
</reference>
<evidence type="ECO:0000313" key="1">
    <source>
        <dbReference type="EMBL" id="DAD73575.1"/>
    </source>
</evidence>
<protein>
    <submittedName>
        <fullName evidence="1">Uncharacterized protein</fullName>
    </submittedName>
</protein>
<sequence length="31" mass="3618">MDTATNTYVFENGYQLMWVGRFCIGIPLVYD</sequence>
<accession>A0A8S5LUQ0</accession>
<dbReference type="EMBL" id="BK014739">
    <property type="protein sequence ID" value="DAD73575.1"/>
    <property type="molecule type" value="Genomic_DNA"/>
</dbReference>
<name>A0A8S5LUQ0_9CAUD</name>